<evidence type="ECO:0000313" key="3">
    <source>
        <dbReference type="Proteomes" id="UP000253090"/>
    </source>
</evidence>
<evidence type="ECO:0000313" key="2">
    <source>
        <dbReference type="EMBL" id="RCX16691.1"/>
    </source>
</evidence>
<protein>
    <recommendedName>
        <fullName evidence="4">Lactococcin 972 family bacteriocin</fullName>
    </recommendedName>
</protein>
<proteinExistence type="predicted"/>
<sequence length="134" mass="14145">MKKNKRLFAVTLVLVASMALSNSAFAASTSTSGSIGGVSVSGNLTMATNSSSLGYATASTWINASPGYLDASVVYKYKWGYRSDIYTVSNSTSQSATSVSTTATSNHVNPVHYSANATHRVSWSSYVWNGYTSL</sequence>
<keyword evidence="1" id="KW-0732">Signal</keyword>
<name>A0A369B5H6_9BACL</name>
<accession>A0A369B5H6</accession>
<comment type="caution">
    <text evidence="2">The sequence shown here is derived from an EMBL/GenBank/DDBJ whole genome shotgun (WGS) entry which is preliminary data.</text>
</comment>
<evidence type="ECO:0008006" key="4">
    <source>
        <dbReference type="Google" id="ProtNLM"/>
    </source>
</evidence>
<evidence type="ECO:0000256" key="1">
    <source>
        <dbReference type="SAM" id="SignalP"/>
    </source>
</evidence>
<feature type="chain" id="PRO_5016934350" description="Lactococcin 972 family bacteriocin" evidence="1">
    <location>
        <begin position="27"/>
        <end position="134"/>
    </location>
</feature>
<dbReference type="Proteomes" id="UP000253090">
    <property type="component" value="Unassembled WGS sequence"/>
</dbReference>
<feature type="signal peptide" evidence="1">
    <location>
        <begin position="1"/>
        <end position="26"/>
    </location>
</feature>
<organism evidence="2 3">
    <name type="scientific">Fontibacillus phaseoli</name>
    <dbReference type="NCBI Taxonomy" id="1416533"/>
    <lineage>
        <taxon>Bacteria</taxon>
        <taxon>Bacillati</taxon>
        <taxon>Bacillota</taxon>
        <taxon>Bacilli</taxon>
        <taxon>Bacillales</taxon>
        <taxon>Paenibacillaceae</taxon>
        <taxon>Fontibacillus</taxon>
    </lineage>
</organism>
<dbReference type="AlphaFoldDB" id="A0A369B5H6"/>
<reference evidence="2 3" key="1">
    <citation type="submission" date="2018-07" db="EMBL/GenBank/DDBJ databases">
        <title>Genomic Encyclopedia of Type Strains, Phase III (KMG-III): the genomes of soil and plant-associated and newly described type strains.</title>
        <authorList>
            <person name="Whitman W."/>
        </authorList>
    </citation>
    <scope>NUCLEOTIDE SEQUENCE [LARGE SCALE GENOMIC DNA]</scope>
    <source>
        <strain evidence="2 3">CECT 8333</strain>
    </source>
</reference>
<gene>
    <name evidence="2" type="ORF">DFP94_11138</name>
</gene>
<dbReference type="EMBL" id="QPJW01000011">
    <property type="protein sequence ID" value="RCX16691.1"/>
    <property type="molecule type" value="Genomic_DNA"/>
</dbReference>
<keyword evidence="3" id="KW-1185">Reference proteome</keyword>